<protein>
    <recommendedName>
        <fullName evidence="1">AB hydrolase-1 domain-containing protein</fullName>
    </recommendedName>
</protein>
<dbReference type="AlphaFoldDB" id="A0A0A1SZB8"/>
<proteinExistence type="predicted"/>
<dbReference type="HOGENOM" id="CLU_020336_20_1_1"/>
<name>A0A0A1SZB8_9HYPO</name>
<reference evidence="2 3" key="1">
    <citation type="journal article" date="2015" name="Genome Announc.">
        <title>Draft Genome Sequence and Gene Annotation of the Entomopathogenic Fungus Verticillium hemipterigenum.</title>
        <authorList>
            <person name="Horn F."/>
            <person name="Habel A."/>
            <person name="Scharf D.H."/>
            <person name="Dworschak J."/>
            <person name="Brakhage A.A."/>
            <person name="Guthke R."/>
            <person name="Hertweck C."/>
            <person name="Linde J."/>
        </authorList>
    </citation>
    <scope>NUCLEOTIDE SEQUENCE [LARGE SCALE GENOMIC DNA]</scope>
</reference>
<dbReference type="PANTHER" id="PTHR43433:SF5">
    <property type="entry name" value="AB HYDROLASE-1 DOMAIN-CONTAINING PROTEIN"/>
    <property type="match status" value="1"/>
</dbReference>
<evidence type="ECO:0000313" key="2">
    <source>
        <dbReference type="EMBL" id="CEJ85283.1"/>
    </source>
</evidence>
<dbReference type="PRINTS" id="PR00111">
    <property type="entry name" value="ABHYDROLASE"/>
</dbReference>
<gene>
    <name evidence="2" type="ORF">VHEMI03723</name>
</gene>
<dbReference type="STRING" id="1531966.A0A0A1SZB8"/>
<accession>A0A0A1SZB8</accession>
<evidence type="ECO:0000313" key="3">
    <source>
        <dbReference type="Proteomes" id="UP000039046"/>
    </source>
</evidence>
<feature type="domain" description="AB hydrolase-1" evidence="1">
    <location>
        <begin position="60"/>
        <end position="334"/>
    </location>
</feature>
<dbReference type="OrthoDB" id="19657at2759"/>
<keyword evidence="3" id="KW-1185">Reference proteome</keyword>
<dbReference type="InterPro" id="IPR029058">
    <property type="entry name" value="AB_hydrolase_fold"/>
</dbReference>
<evidence type="ECO:0000259" key="1">
    <source>
        <dbReference type="Pfam" id="PF00561"/>
    </source>
</evidence>
<dbReference type="InterPro" id="IPR000073">
    <property type="entry name" value="AB_hydrolase_1"/>
</dbReference>
<sequence>MTDKEPIAFPSGEETRKHHAYPATIWALEPDRKGKAAVAEGRGGPINIAWEIHGSGPMKIVLIMGLGGVKTSWQRQTCYFGHDNGDKYSVLLIDNRGIGESDKPMTRYTTSGMAMDVVEVLDHVGWTGDRQINLLGISLGGMIAQEVACLIPSRLQSLSLLCTTAAFDSNLGPVGRAKQAITMFLPKSEDENVADTAKKLFPESWLAGEDMEILPSPKKTAKCGLAPGSADGEYQRFDSNFQRFQAQEITKREIEGHFTKGGFFCQLGAVIGHNKSVDQLRQMADLVGRDRILIMHGTRDSMIPVNNGERLIKMVKPKTGLIVEDMGHVPIMERVTWFNKLMEENFATWAKL</sequence>
<dbReference type="Proteomes" id="UP000039046">
    <property type="component" value="Unassembled WGS sequence"/>
</dbReference>
<dbReference type="InterPro" id="IPR050471">
    <property type="entry name" value="AB_hydrolase"/>
</dbReference>
<dbReference type="EMBL" id="CDHN01000002">
    <property type="protein sequence ID" value="CEJ85283.1"/>
    <property type="molecule type" value="Genomic_DNA"/>
</dbReference>
<dbReference type="SUPFAM" id="SSF53474">
    <property type="entry name" value="alpha/beta-Hydrolases"/>
    <property type="match status" value="1"/>
</dbReference>
<dbReference type="PANTHER" id="PTHR43433">
    <property type="entry name" value="HYDROLASE, ALPHA/BETA FOLD FAMILY PROTEIN"/>
    <property type="match status" value="1"/>
</dbReference>
<organism evidence="2 3">
    <name type="scientific">[Torrubiella] hemipterigena</name>
    <dbReference type="NCBI Taxonomy" id="1531966"/>
    <lineage>
        <taxon>Eukaryota</taxon>
        <taxon>Fungi</taxon>
        <taxon>Dikarya</taxon>
        <taxon>Ascomycota</taxon>
        <taxon>Pezizomycotina</taxon>
        <taxon>Sordariomycetes</taxon>
        <taxon>Hypocreomycetidae</taxon>
        <taxon>Hypocreales</taxon>
        <taxon>Clavicipitaceae</taxon>
        <taxon>Clavicipitaceae incertae sedis</taxon>
        <taxon>'Torrubiella' clade</taxon>
    </lineage>
</organism>
<dbReference type="Pfam" id="PF00561">
    <property type="entry name" value="Abhydrolase_1"/>
    <property type="match status" value="1"/>
</dbReference>
<dbReference type="Gene3D" id="3.40.50.1820">
    <property type="entry name" value="alpha/beta hydrolase"/>
    <property type="match status" value="1"/>
</dbReference>